<name>A0A7V8UD41_9PSED</name>
<evidence type="ECO:0000256" key="1">
    <source>
        <dbReference type="SAM" id="MobiDB-lite"/>
    </source>
</evidence>
<evidence type="ECO:0000313" key="3">
    <source>
        <dbReference type="Proteomes" id="UP000572407"/>
    </source>
</evidence>
<feature type="compositionally biased region" description="Basic and acidic residues" evidence="1">
    <location>
        <begin position="15"/>
        <end position="28"/>
    </location>
</feature>
<dbReference type="AlphaFoldDB" id="A0A7V8UD41"/>
<gene>
    <name evidence="2" type="ORF">FHK92_17110</name>
</gene>
<feature type="compositionally biased region" description="Basic and acidic residues" evidence="1">
    <location>
        <begin position="35"/>
        <end position="47"/>
    </location>
</feature>
<comment type="caution">
    <text evidence="2">The sequence shown here is derived from an EMBL/GenBank/DDBJ whole genome shotgun (WGS) entry which is preliminary data.</text>
</comment>
<accession>A0A7V8UD41</accession>
<sequence length="85" mass="8790">MVIDNNGPEAPYPGPDEKAPDTGKEHGSGLEQAESEPKQGTGERPEDWNPPPGNPGSDQDAQTNRGNGGAKLATADADNSMEPGH</sequence>
<dbReference type="EMBL" id="VDLV01000029">
    <property type="protein sequence ID" value="MBA1379507.1"/>
    <property type="molecule type" value="Genomic_DNA"/>
</dbReference>
<proteinExistence type="predicted"/>
<feature type="compositionally biased region" description="Polar residues" evidence="1">
    <location>
        <begin position="56"/>
        <end position="65"/>
    </location>
</feature>
<reference evidence="2 3" key="1">
    <citation type="submission" date="2019-06" db="EMBL/GenBank/DDBJ databases">
        <title>Analysis of the biodiversity of Brassica napus bacterial endophytes for the selection of potential efficient biofertilizers for rapeseed crops.</title>
        <authorList>
            <person name="Jimenez-Gomez A."/>
            <person name="Saati-Santamaria Z."/>
            <person name="Menendez E."/>
            <person name="Rivas R."/>
            <person name="Mateos P.F."/>
            <person name="Velazquez E."/>
            <person name="Garcia-Fraile P."/>
        </authorList>
    </citation>
    <scope>NUCLEOTIDE SEQUENCE [LARGE SCALE GENOMIC DNA]</scope>
    <source>
        <strain evidence="2 3">CDVBN10</strain>
    </source>
</reference>
<evidence type="ECO:0000313" key="2">
    <source>
        <dbReference type="EMBL" id="MBA1379507.1"/>
    </source>
</evidence>
<protein>
    <submittedName>
        <fullName evidence="2">Uncharacterized protein</fullName>
    </submittedName>
</protein>
<organism evidence="2 3">
    <name type="scientific">Pseudomonas brassicacearum subsp. neoaurantiaca</name>
    <dbReference type="NCBI Taxonomy" id="494916"/>
    <lineage>
        <taxon>Bacteria</taxon>
        <taxon>Pseudomonadati</taxon>
        <taxon>Pseudomonadota</taxon>
        <taxon>Gammaproteobacteria</taxon>
        <taxon>Pseudomonadales</taxon>
        <taxon>Pseudomonadaceae</taxon>
        <taxon>Pseudomonas</taxon>
    </lineage>
</organism>
<feature type="region of interest" description="Disordered" evidence="1">
    <location>
        <begin position="1"/>
        <end position="85"/>
    </location>
</feature>
<dbReference type="Proteomes" id="UP000572407">
    <property type="component" value="Unassembled WGS sequence"/>
</dbReference>